<dbReference type="Proteomes" id="UP001595789">
    <property type="component" value="Unassembled WGS sequence"/>
</dbReference>
<sequence>MTKELGCEFSEHNHIKTDQFQKTTEPGIFACGDNTTMLRSLFNALAKGGLAGVMAGKELITAEFNTIVSL</sequence>
<accession>A0ABV8PCJ5</accession>
<dbReference type="InterPro" id="IPR036188">
    <property type="entry name" value="FAD/NAD-bd_sf"/>
</dbReference>
<name>A0ABV8PCJ5_9SPHI</name>
<comment type="caution">
    <text evidence="2">The sequence shown here is derived from an EMBL/GenBank/DDBJ whole genome shotgun (WGS) entry which is preliminary data.</text>
</comment>
<evidence type="ECO:0000259" key="1">
    <source>
        <dbReference type="Pfam" id="PF07992"/>
    </source>
</evidence>
<protein>
    <submittedName>
        <fullName evidence="2">FAD-dependent oxidoreductase</fullName>
    </submittedName>
</protein>
<organism evidence="2 3">
    <name type="scientific">Pedobacter lithocola</name>
    <dbReference type="NCBI Taxonomy" id="1908239"/>
    <lineage>
        <taxon>Bacteria</taxon>
        <taxon>Pseudomonadati</taxon>
        <taxon>Bacteroidota</taxon>
        <taxon>Sphingobacteriia</taxon>
        <taxon>Sphingobacteriales</taxon>
        <taxon>Sphingobacteriaceae</taxon>
        <taxon>Pedobacter</taxon>
    </lineage>
</organism>
<dbReference type="Gene3D" id="3.50.50.60">
    <property type="entry name" value="FAD/NAD(P)-binding domain"/>
    <property type="match status" value="1"/>
</dbReference>
<proteinExistence type="predicted"/>
<dbReference type="InterPro" id="IPR023753">
    <property type="entry name" value="FAD/NAD-binding_dom"/>
</dbReference>
<gene>
    <name evidence="2" type="ORF">ACFOWA_16100</name>
</gene>
<evidence type="ECO:0000313" key="2">
    <source>
        <dbReference type="EMBL" id="MFC4212718.1"/>
    </source>
</evidence>
<keyword evidence="3" id="KW-1185">Reference proteome</keyword>
<dbReference type="Pfam" id="PF07992">
    <property type="entry name" value="Pyr_redox_2"/>
    <property type="match status" value="1"/>
</dbReference>
<evidence type="ECO:0000313" key="3">
    <source>
        <dbReference type="Proteomes" id="UP001595789"/>
    </source>
</evidence>
<reference evidence="3" key="1">
    <citation type="journal article" date="2019" name="Int. J. Syst. Evol. Microbiol.">
        <title>The Global Catalogue of Microorganisms (GCM) 10K type strain sequencing project: providing services to taxonomists for standard genome sequencing and annotation.</title>
        <authorList>
            <consortium name="The Broad Institute Genomics Platform"/>
            <consortium name="The Broad Institute Genome Sequencing Center for Infectious Disease"/>
            <person name="Wu L."/>
            <person name="Ma J."/>
        </authorList>
    </citation>
    <scope>NUCLEOTIDE SEQUENCE [LARGE SCALE GENOMIC DNA]</scope>
    <source>
        <strain evidence="3">CCM 8691</strain>
    </source>
</reference>
<dbReference type="RefSeq" id="WP_378987741.1">
    <property type="nucleotide sequence ID" value="NZ_JBHSBW010000013.1"/>
</dbReference>
<dbReference type="SUPFAM" id="SSF51905">
    <property type="entry name" value="FAD/NAD(P)-binding domain"/>
    <property type="match status" value="1"/>
</dbReference>
<feature type="domain" description="FAD/NAD(P)-binding" evidence="1">
    <location>
        <begin position="3"/>
        <end position="48"/>
    </location>
</feature>
<dbReference type="EMBL" id="JBHSBW010000013">
    <property type="protein sequence ID" value="MFC4212718.1"/>
    <property type="molecule type" value="Genomic_DNA"/>
</dbReference>